<feature type="non-terminal residue" evidence="2">
    <location>
        <position position="1"/>
    </location>
</feature>
<keyword evidence="1" id="KW-0472">Membrane</keyword>
<proteinExistence type="predicted"/>
<feature type="non-terminal residue" evidence="2">
    <location>
        <position position="86"/>
    </location>
</feature>
<sequence>IRRDYNTLNIAYMAVSYFIVGSVAVTYLNLSILINKQSKRDKHWSLNFTEFRKGVQCRPFLLLLKMEHIPEIIIEGLHIIIQTECL</sequence>
<name>A0AAD8ER19_DIPPU</name>
<evidence type="ECO:0000313" key="2">
    <source>
        <dbReference type="EMBL" id="KAJ9599216.1"/>
    </source>
</evidence>
<dbReference type="EMBL" id="JASPKZ010000827">
    <property type="protein sequence ID" value="KAJ9599216.1"/>
    <property type="molecule type" value="Genomic_DNA"/>
</dbReference>
<dbReference type="Proteomes" id="UP001233999">
    <property type="component" value="Unassembled WGS sequence"/>
</dbReference>
<dbReference type="AlphaFoldDB" id="A0AAD8ER19"/>
<reference evidence="2" key="1">
    <citation type="journal article" date="2023" name="IScience">
        <title>Live-bearing cockroach genome reveals convergent evolutionary mechanisms linked to viviparity in insects and beyond.</title>
        <authorList>
            <person name="Fouks B."/>
            <person name="Harrison M.C."/>
            <person name="Mikhailova A.A."/>
            <person name="Marchal E."/>
            <person name="English S."/>
            <person name="Carruthers M."/>
            <person name="Jennings E.C."/>
            <person name="Chiamaka E.L."/>
            <person name="Frigard R.A."/>
            <person name="Pippel M."/>
            <person name="Attardo G.M."/>
            <person name="Benoit J.B."/>
            <person name="Bornberg-Bauer E."/>
            <person name="Tobe S.S."/>
        </authorList>
    </citation>
    <scope>NUCLEOTIDE SEQUENCE</scope>
    <source>
        <strain evidence="2">Stay&amp;Tobe</strain>
    </source>
</reference>
<evidence type="ECO:0000313" key="3">
    <source>
        <dbReference type="Proteomes" id="UP001233999"/>
    </source>
</evidence>
<comment type="caution">
    <text evidence="2">The sequence shown here is derived from an EMBL/GenBank/DDBJ whole genome shotgun (WGS) entry which is preliminary data.</text>
</comment>
<keyword evidence="1" id="KW-0812">Transmembrane</keyword>
<keyword evidence="1" id="KW-1133">Transmembrane helix</keyword>
<organism evidence="2 3">
    <name type="scientific">Diploptera punctata</name>
    <name type="common">Pacific beetle cockroach</name>
    <dbReference type="NCBI Taxonomy" id="6984"/>
    <lineage>
        <taxon>Eukaryota</taxon>
        <taxon>Metazoa</taxon>
        <taxon>Ecdysozoa</taxon>
        <taxon>Arthropoda</taxon>
        <taxon>Hexapoda</taxon>
        <taxon>Insecta</taxon>
        <taxon>Pterygota</taxon>
        <taxon>Neoptera</taxon>
        <taxon>Polyneoptera</taxon>
        <taxon>Dictyoptera</taxon>
        <taxon>Blattodea</taxon>
        <taxon>Blaberoidea</taxon>
        <taxon>Blaberidae</taxon>
        <taxon>Diplopterinae</taxon>
        <taxon>Diploptera</taxon>
    </lineage>
</organism>
<keyword evidence="3" id="KW-1185">Reference proteome</keyword>
<protein>
    <submittedName>
        <fullName evidence="2">Uncharacterized protein</fullName>
    </submittedName>
</protein>
<gene>
    <name evidence="2" type="ORF">L9F63_010300</name>
</gene>
<evidence type="ECO:0000256" key="1">
    <source>
        <dbReference type="SAM" id="Phobius"/>
    </source>
</evidence>
<reference evidence="2" key="2">
    <citation type="submission" date="2023-05" db="EMBL/GenBank/DDBJ databases">
        <authorList>
            <person name="Fouks B."/>
        </authorList>
    </citation>
    <scope>NUCLEOTIDE SEQUENCE</scope>
    <source>
        <strain evidence="2">Stay&amp;Tobe</strain>
        <tissue evidence="2">Testes</tissue>
    </source>
</reference>
<accession>A0AAD8ER19</accession>
<feature type="transmembrane region" description="Helical" evidence="1">
    <location>
        <begin position="12"/>
        <end position="34"/>
    </location>
</feature>